<feature type="repeat" description="LDL-receptor class B" evidence="8">
    <location>
        <begin position="561"/>
        <end position="604"/>
    </location>
</feature>
<keyword evidence="2" id="KW-0472">Membrane</keyword>
<dbReference type="FunFam" id="2.120.10.30:FF:000241">
    <property type="entry name" value="Low-density lipoprotein receptor-related protein 6"/>
    <property type="match status" value="1"/>
</dbReference>
<feature type="repeat" description="LDL-receptor class B" evidence="8">
    <location>
        <begin position="75"/>
        <end position="121"/>
    </location>
</feature>
<evidence type="ECO:0000313" key="9">
    <source>
        <dbReference type="EMBL" id="RMX52469.1"/>
    </source>
</evidence>
<gene>
    <name evidence="9" type="ORF">pdam_00013782</name>
</gene>
<keyword evidence="6" id="KW-1015">Disulfide bond</keyword>
<dbReference type="GO" id="GO:0005886">
    <property type="term" value="C:plasma membrane"/>
    <property type="evidence" value="ECO:0007669"/>
    <property type="project" value="UniProtKB-SubCell"/>
</dbReference>
<dbReference type="STRING" id="46731.A0A3M6UFY0"/>
<evidence type="ECO:0000256" key="7">
    <source>
        <dbReference type="ARBA" id="ARBA00023180"/>
    </source>
</evidence>
<dbReference type="Proteomes" id="UP000275408">
    <property type="component" value="Unassembled WGS sequence"/>
</dbReference>
<dbReference type="Pfam" id="PF00058">
    <property type="entry name" value="Ldl_recept_b"/>
    <property type="match status" value="8"/>
</dbReference>
<dbReference type="SUPFAM" id="SSF63825">
    <property type="entry name" value="YWTD domain"/>
    <property type="match status" value="4"/>
</dbReference>
<evidence type="ECO:0000256" key="3">
    <source>
        <dbReference type="ARBA" id="ARBA00022536"/>
    </source>
</evidence>
<keyword evidence="4" id="KW-0732">Signal</keyword>
<dbReference type="SMART" id="SM00135">
    <property type="entry name" value="LY"/>
    <property type="match status" value="12"/>
</dbReference>
<protein>
    <recommendedName>
        <fullName evidence="11">EGF-like domain-containing protein</fullName>
    </recommendedName>
</protein>
<dbReference type="PANTHER" id="PTHR46513:SF13">
    <property type="entry name" value="EGF-LIKE DOMAIN-CONTAINING PROTEIN"/>
    <property type="match status" value="1"/>
</dbReference>
<evidence type="ECO:0000256" key="5">
    <source>
        <dbReference type="ARBA" id="ARBA00022737"/>
    </source>
</evidence>
<comment type="subcellular location">
    <subcellularLocation>
        <location evidence="1">Cell membrane</location>
        <topology evidence="1">Single-pass type I membrane protein</topology>
    </subcellularLocation>
</comment>
<evidence type="ECO:0000256" key="6">
    <source>
        <dbReference type="ARBA" id="ARBA00023157"/>
    </source>
</evidence>
<keyword evidence="3" id="KW-0245">EGF-like domain</keyword>
<evidence type="ECO:0000256" key="8">
    <source>
        <dbReference type="PROSITE-ProRule" id="PRU00461"/>
    </source>
</evidence>
<keyword evidence="5" id="KW-0677">Repeat</keyword>
<keyword evidence="7" id="KW-0325">Glycoprotein</keyword>
<dbReference type="Pfam" id="PF14670">
    <property type="entry name" value="FXa_inhibition"/>
    <property type="match status" value="1"/>
</dbReference>
<dbReference type="PANTHER" id="PTHR46513">
    <property type="entry name" value="VITELLOGENIN RECEPTOR-LIKE PROTEIN-RELATED-RELATED"/>
    <property type="match status" value="1"/>
</dbReference>
<dbReference type="AlphaFoldDB" id="A0A3M6UFY0"/>
<feature type="repeat" description="LDL-receptor class B" evidence="8">
    <location>
        <begin position="170"/>
        <end position="213"/>
    </location>
</feature>
<feature type="repeat" description="LDL-receptor class B" evidence="8">
    <location>
        <begin position="466"/>
        <end position="512"/>
    </location>
</feature>
<feature type="repeat" description="LDL-receptor class B" evidence="8">
    <location>
        <begin position="122"/>
        <end position="169"/>
    </location>
</feature>
<reference evidence="9 10" key="1">
    <citation type="journal article" date="2018" name="Sci. Rep.">
        <title>Comparative analysis of the Pocillopora damicornis genome highlights role of immune system in coral evolution.</title>
        <authorList>
            <person name="Cunning R."/>
            <person name="Bay R.A."/>
            <person name="Gillette P."/>
            <person name="Baker A.C."/>
            <person name="Traylor-Knowles N."/>
        </authorList>
    </citation>
    <scope>NUCLEOTIDE SEQUENCE [LARGE SCALE GENOMIC DNA]</scope>
    <source>
        <strain evidence="9">RSMAS</strain>
        <tissue evidence="9">Whole animal</tissue>
    </source>
</reference>
<dbReference type="InterPro" id="IPR011042">
    <property type="entry name" value="6-blade_b-propeller_TolB-like"/>
</dbReference>
<dbReference type="SUPFAM" id="SSF57196">
    <property type="entry name" value="EGF/Laminin"/>
    <property type="match status" value="1"/>
</dbReference>
<comment type="caution">
    <text evidence="9">The sequence shown here is derived from an EMBL/GenBank/DDBJ whole genome shotgun (WGS) entry which is preliminary data.</text>
</comment>
<evidence type="ECO:0000256" key="4">
    <source>
        <dbReference type="ARBA" id="ARBA00022729"/>
    </source>
</evidence>
<keyword evidence="2" id="KW-1003">Cell membrane</keyword>
<feature type="repeat" description="LDL-receptor class B" evidence="8">
    <location>
        <begin position="513"/>
        <end position="560"/>
    </location>
</feature>
<dbReference type="InterPro" id="IPR050778">
    <property type="entry name" value="Cueball_EGF_LRP_Nidogen"/>
</dbReference>
<evidence type="ECO:0000256" key="1">
    <source>
        <dbReference type="ARBA" id="ARBA00004251"/>
    </source>
</evidence>
<dbReference type="EMBL" id="RCHS01001624">
    <property type="protein sequence ID" value="RMX52469.1"/>
    <property type="molecule type" value="Genomic_DNA"/>
</dbReference>
<dbReference type="FunFam" id="2.120.10.30:FF:000008">
    <property type="entry name" value="Low-density lipoprotein receptor-related protein 4"/>
    <property type="match status" value="1"/>
</dbReference>
<dbReference type="Gene3D" id="2.10.25.10">
    <property type="entry name" value="Laminin"/>
    <property type="match status" value="1"/>
</dbReference>
<dbReference type="Gene3D" id="2.120.10.30">
    <property type="entry name" value="TolB, C-terminal domain"/>
    <property type="match status" value="4"/>
</dbReference>
<organism evidence="9 10">
    <name type="scientific">Pocillopora damicornis</name>
    <name type="common">Cauliflower coral</name>
    <name type="synonym">Millepora damicornis</name>
    <dbReference type="NCBI Taxonomy" id="46731"/>
    <lineage>
        <taxon>Eukaryota</taxon>
        <taxon>Metazoa</taxon>
        <taxon>Cnidaria</taxon>
        <taxon>Anthozoa</taxon>
        <taxon>Hexacorallia</taxon>
        <taxon>Scleractinia</taxon>
        <taxon>Astrocoeniina</taxon>
        <taxon>Pocilloporidae</taxon>
        <taxon>Pocillopora</taxon>
    </lineage>
</organism>
<evidence type="ECO:0000256" key="2">
    <source>
        <dbReference type="ARBA" id="ARBA00022475"/>
    </source>
</evidence>
<proteinExistence type="predicted"/>
<evidence type="ECO:0008006" key="11">
    <source>
        <dbReference type="Google" id="ProtNLM"/>
    </source>
</evidence>
<keyword evidence="10" id="KW-1185">Reference proteome</keyword>
<accession>A0A3M6UFY0</accession>
<dbReference type="OrthoDB" id="72419at2759"/>
<sequence length="813" mass="93217">MDVCGLIYPLEHSTTVSNGEATGPIAICLATSPRILYANRRDIRIVRPNQKNQNETIVAVGLLNAIAVDFSYEDGYIFWTDVNDEKIKRIRMTESSNSRKVEDVISLGLKKPEGLAVDWVGKKLYWTNCGDSDWETNRIEVANFDGSYRKVLFWKDLGLPRAIAVDPLKGFMFWTDWGEEPKIERAEMDGSNRSVIVRQDIHWPNGLTIDYSAEKIYWTDAKLFYIAKANFDGSNRERIFKTPSQCILANQAHPFALTLYENKIYWTDWTTRGIHSANKNSGMRCQMVWSTTYVPMDIHAYEPKKQLPRPGQNPCNSTLNGGCTHLCLLNTHGRSCACPTGVKLLSDGRTCEKGPFHFLLLARKGDLRRISLDTPDLTDVVLPVLGISHAVAIDFDPVDRYVYWSDDKKLEIKRCRLNGEATSQRILYANRRDIRIVRPNEKNQNETIVAVGLLNAIAVDFSYEDGYIFWTDVRAKKIKRIRMTGSPNSRKVEDVISVGLKRPEGLAVDWVGKKLYWTDRRDPDGETNRIEVANFDGSYRKVLLWKDLGLPRAIAVDPLKGFMFWTDWGKEPKIERAEMDGSNRSVIVRQNIRRPNGLTIDYSAEKIYWTDAKLFYIAKANFDGSNRERIFKTPSQCILANQAHPFALTLYENKMYWTDWTSRGIHSANKNSGMRCQMVWSTTYKPMDIHAYEPKKQLVPRPDWTSRGIHSANKNSGMRCQMVWSTTYVPMDIRAYEPKKQLPRPSPFHFLLLARKGDLRRISLDTPDLTDVVLPVSGISHAVAIDFDPVDRYVYWSDDEKLEIKRCRLDGDG</sequence>
<name>A0A3M6UFY0_POCDA</name>
<dbReference type="PROSITE" id="PS51120">
    <property type="entry name" value="LDLRB"/>
    <property type="match status" value="6"/>
</dbReference>
<evidence type="ECO:0000313" key="10">
    <source>
        <dbReference type="Proteomes" id="UP000275408"/>
    </source>
</evidence>
<dbReference type="InterPro" id="IPR000033">
    <property type="entry name" value="LDLR_classB_rpt"/>
</dbReference>